<gene>
    <name evidence="1" type="ordered locus">DGo_PC0101</name>
</gene>
<dbReference type="RefSeq" id="WP_014682803.1">
    <property type="nucleotide sequence ID" value="NC_017771.1"/>
</dbReference>
<evidence type="ECO:0000313" key="1">
    <source>
        <dbReference type="EMBL" id="AFD27893.1"/>
    </source>
</evidence>
<accession>H8H2Z6</accession>
<geneLocation type="plasmid" evidence="1 2">
    <name>P3</name>
</geneLocation>
<reference evidence="1 2" key="1">
    <citation type="journal article" date="2012" name="PLoS ONE">
        <title>Genome sequence and transcriptome analysis of the radioresistant bacterium Deinococcus gobiensis: insights into the extreme environmental adaptations.</title>
        <authorList>
            <person name="Yuan M."/>
            <person name="Chen M."/>
            <person name="Zhang W."/>
            <person name="Lu W."/>
            <person name="Wang J."/>
            <person name="Yang M."/>
            <person name="Zhao P."/>
            <person name="Tang R."/>
            <person name="Li X."/>
            <person name="Hao Y."/>
            <person name="Zhou Z."/>
            <person name="Zhan Y."/>
            <person name="Yu H."/>
            <person name="Teng C."/>
            <person name="Yan Y."/>
            <person name="Ping S."/>
            <person name="Wang Y."/>
            <person name="Lin M."/>
        </authorList>
    </citation>
    <scope>NUCLEOTIDE SEQUENCE [LARGE SCALE GENOMIC DNA]</scope>
    <source>
        <strain evidence="2">DSM 21396 / JCM 16679 / CGMCC 1.7299 / I-0</strain>
        <plasmid evidence="1">P3</plasmid>
    </source>
</reference>
<sequence>MPSFAAYTVSELIAQLQVYYAQWVEQRVTLEDELARGSLADYLGCHPEVLSEVWSVWETELALTGEDMDAVGAWLHFFFW</sequence>
<evidence type="ECO:0000313" key="2">
    <source>
        <dbReference type="Proteomes" id="UP000007575"/>
    </source>
</evidence>
<dbReference type="HOGENOM" id="CLU_2522037_0_0_0"/>
<keyword evidence="2" id="KW-1185">Reference proteome</keyword>
<proteinExistence type="predicted"/>
<protein>
    <submittedName>
        <fullName evidence="1">Uncharacterized protein</fullName>
    </submittedName>
</protein>
<dbReference type="AlphaFoldDB" id="H8H2Z6"/>
<dbReference type="EMBL" id="CP002194">
    <property type="protein sequence ID" value="AFD27893.1"/>
    <property type="molecule type" value="Genomic_DNA"/>
</dbReference>
<organism evidence="1 2">
    <name type="scientific">Deinococcus gobiensis (strain DSM 21396 / JCM 16679 / CGMCC 1.7299 / I-0)</name>
    <dbReference type="NCBI Taxonomy" id="745776"/>
    <lineage>
        <taxon>Bacteria</taxon>
        <taxon>Thermotogati</taxon>
        <taxon>Deinococcota</taxon>
        <taxon>Deinococci</taxon>
        <taxon>Deinococcales</taxon>
        <taxon>Deinococcaceae</taxon>
        <taxon>Deinococcus</taxon>
    </lineage>
</organism>
<dbReference type="Proteomes" id="UP000007575">
    <property type="component" value="Plasmid P3"/>
</dbReference>
<name>H8H2Z6_DEIGI</name>
<dbReference type="KEGG" id="dgo:DGo_PC0101"/>
<dbReference type="OrthoDB" id="73634at2"/>
<keyword evidence="1" id="KW-0614">Plasmid</keyword>